<dbReference type="InterPro" id="IPR051011">
    <property type="entry name" value="Metal_resp_trans_reg"/>
</dbReference>
<dbReference type="GO" id="GO:0003677">
    <property type="term" value="F:DNA binding"/>
    <property type="evidence" value="ECO:0007669"/>
    <property type="project" value="UniProtKB-KW"/>
</dbReference>
<feature type="domain" description="HTH arsR-type" evidence="4">
    <location>
        <begin position="13"/>
        <end position="105"/>
    </location>
</feature>
<keyword evidence="1" id="KW-0805">Transcription regulation</keyword>
<dbReference type="Gene3D" id="1.10.10.10">
    <property type="entry name" value="Winged helix-like DNA-binding domain superfamily/Winged helix DNA-binding domain"/>
    <property type="match status" value="1"/>
</dbReference>
<dbReference type="PRINTS" id="PR00778">
    <property type="entry name" value="HTHARSR"/>
</dbReference>
<dbReference type="NCBIfam" id="NF033788">
    <property type="entry name" value="HTH_metalloreg"/>
    <property type="match status" value="1"/>
</dbReference>
<sequence>MSNKELIENCVLLDQKSYEDLTYLFKMFADSTRLKIFTVLAYKECSVNELTEVLGVTQSAVSHQLSTLRAANLVKYRKDKQTVYYSLQDNHVMMIFKQALEHVKE</sequence>
<dbReference type="SMART" id="SM00418">
    <property type="entry name" value="HTH_ARSR"/>
    <property type="match status" value="1"/>
</dbReference>
<dbReference type="PANTHER" id="PTHR43132">
    <property type="entry name" value="ARSENICAL RESISTANCE OPERON REPRESSOR ARSR-RELATED"/>
    <property type="match status" value="1"/>
</dbReference>
<dbReference type="GO" id="GO:0003700">
    <property type="term" value="F:DNA-binding transcription factor activity"/>
    <property type="evidence" value="ECO:0007669"/>
    <property type="project" value="InterPro"/>
</dbReference>
<dbReference type="CDD" id="cd00090">
    <property type="entry name" value="HTH_ARSR"/>
    <property type="match status" value="1"/>
</dbReference>
<keyword evidence="2" id="KW-0238">DNA-binding</keyword>
<dbReference type="AlphaFoldDB" id="A0A0X8GYU7"/>
<dbReference type="Proteomes" id="UP000063781">
    <property type="component" value="Chromosome"/>
</dbReference>
<reference evidence="5 6" key="1">
    <citation type="submission" date="2015-10" db="EMBL/GenBank/DDBJ databases">
        <title>Erysipelothrix larvae sp. LV19 isolated from the larval gut of the rhinoceros beetle, Trypoxylus dichotomus.</title>
        <authorList>
            <person name="Lim S."/>
            <person name="Kim B.-C."/>
        </authorList>
    </citation>
    <scope>NUCLEOTIDE SEQUENCE [LARGE SCALE GENOMIC DNA]</scope>
    <source>
        <strain evidence="5 6">LV19</strain>
    </source>
</reference>
<dbReference type="InterPro" id="IPR036388">
    <property type="entry name" value="WH-like_DNA-bd_sf"/>
</dbReference>
<dbReference type="PROSITE" id="PS50987">
    <property type="entry name" value="HTH_ARSR_2"/>
    <property type="match status" value="1"/>
</dbReference>
<keyword evidence="6" id="KW-1185">Reference proteome</keyword>
<dbReference type="STRING" id="1514105.AOC36_02780"/>
<keyword evidence="3" id="KW-0804">Transcription</keyword>
<dbReference type="RefSeq" id="WP_067631189.1">
    <property type="nucleotide sequence ID" value="NZ_CP013213.1"/>
</dbReference>
<evidence type="ECO:0000256" key="3">
    <source>
        <dbReference type="ARBA" id="ARBA00023163"/>
    </source>
</evidence>
<dbReference type="InterPro" id="IPR036390">
    <property type="entry name" value="WH_DNA-bd_sf"/>
</dbReference>
<evidence type="ECO:0000259" key="4">
    <source>
        <dbReference type="PROSITE" id="PS50987"/>
    </source>
</evidence>
<dbReference type="InterPro" id="IPR011991">
    <property type="entry name" value="ArsR-like_HTH"/>
</dbReference>
<proteinExistence type="predicted"/>
<dbReference type="OrthoDB" id="9794330at2"/>
<evidence type="ECO:0000256" key="1">
    <source>
        <dbReference type="ARBA" id="ARBA00023015"/>
    </source>
</evidence>
<dbReference type="PANTHER" id="PTHR43132:SF6">
    <property type="entry name" value="HTH-TYPE TRANSCRIPTIONAL REPRESSOR CZRA"/>
    <property type="match status" value="1"/>
</dbReference>
<dbReference type="SUPFAM" id="SSF46785">
    <property type="entry name" value="Winged helix' DNA-binding domain"/>
    <property type="match status" value="1"/>
</dbReference>
<evidence type="ECO:0000313" key="6">
    <source>
        <dbReference type="Proteomes" id="UP000063781"/>
    </source>
</evidence>
<gene>
    <name evidence="5" type="ORF">AOC36_02780</name>
</gene>
<accession>A0A0X8GYU7</accession>
<name>A0A0X8GYU7_9FIRM</name>
<dbReference type="EMBL" id="CP013213">
    <property type="protein sequence ID" value="AMC92946.1"/>
    <property type="molecule type" value="Genomic_DNA"/>
</dbReference>
<dbReference type="Pfam" id="PF01022">
    <property type="entry name" value="HTH_5"/>
    <property type="match status" value="1"/>
</dbReference>
<dbReference type="KEGG" id="erl:AOC36_02780"/>
<dbReference type="InterPro" id="IPR001845">
    <property type="entry name" value="HTH_ArsR_DNA-bd_dom"/>
</dbReference>
<protein>
    <recommendedName>
        <fullName evidence="4">HTH arsR-type domain-containing protein</fullName>
    </recommendedName>
</protein>
<evidence type="ECO:0000313" key="5">
    <source>
        <dbReference type="EMBL" id="AMC92946.1"/>
    </source>
</evidence>
<evidence type="ECO:0000256" key="2">
    <source>
        <dbReference type="ARBA" id="ARBA00023125"/>
    </source>
</evidence>
<organism evidence="5 6">
    <name type="scientific">Erysipelothrix larvae</name>
    <dbReference type="NCBI Taxonomy" id="1514105"/>
    <lineage>
        <taxon>Bacteria</taxon>
        <taxon>Bacillati</taxon>
        <taxon>Bacillota</taxon>
        <taxon>Erysipelotrichia</taxon>
        <taxon>Erysipelotrichales</taxon>
        <taxon>Erysipelotrichaceae</taxon>
        <taxon>Erysipelothrix</taxon>
    </lineage>
</organism>